<protein>
    <submittedName>
        <fullName evidence="1">Uncharacterized protein</fullName>
    </submittedName>
</protein>
<reference evidence="1" key="1">
    <citation type="submission" date="2023-03" db="EMBL/GenBank/DDBJ databases">
        <title>Massive genome expansion in bonnet fungi (Mycena s.s.) driven by repeated elements and novel gene families across ecological guilds.</title>
        <authorList>
            <consortium name="Lawrence Berkeley National Laboratory"/>
            <person name="Harder C.B."/>
            <person name="Miyauchi S."/>
            <person name="Viragh M."/>
            <person name="Kuo A."/>
            <person name="Thoen E."/>
            <person name="Andreopoulos B."/>
            <person name="Lu D."/>
            <person name="Skrede I."/>
            <person name="Drula E."/>
            <person name="Henrissat B."/>
            <person name="Morin E."/>
            <person name="Kohler A."/>
            <person name="Barry K."/>
            <person name="LaButti K."/>
            <person name="Morin E."/>
            <person name="Salamov A."/>
            <person name="Lipzen A."/>
            <person name="Mereny Z."/>
            <person name="Hegedus B."/>
            <person name="Baldrian P."/>
            <person name="Stursova M."/>
            <person name="Weitz H."/>
            <person name="Taylor A."/>
            <person name="Grigoriev I.V."/>
            <person name="Nagy L.G."/>
            <person name="Martin F."/>
            <person name="Kauserud H."/>
        </authorList>
    </citation>
    <scope>NUCLEOTIDE SEQUENCE</scope>
    <source>
        <strain evidence="1">CBHHK182m</strain>
    </source>
</reference>
<gene>
    <name evidence="1" type="ORF">B0H16DRAFT_1877560</name>
</gene>
<name>A0AAD7KCX5_9AGAR</name>
<comment type="caution">
    <text evidence="1">The sequence shown here is derived from an EMBL/GenBank/DDBJ whole genome shotgun (WGS) entry which is preliminary data.</text>
</comment>
<dbReference type="Proteomes" id="UP001215598">
    <property type="component" value="Unassembled WGS sequence"/>
</dbReference>
<dbReference type="AlphaFoldDB" id="A0AAD7KCX5"/>
<evidence type="ECO:0000313" key="2">
    <source>
        <dbReference type="Proteomes" id="UP001215598"/>
    </source>
</evidence>
<organism evidence="1 2">
    <name type="scientific">Mycena metata</name>
    <dbReference type="NCBI Taxonomy" id="1033252"/>
    <lineage>
        <taxon>Eukaryota</taxon>
        <taxon>Fungi</taxon>
        <taxon>Dikarya</taxon>
        <taxon>Basidiomycota</taxon>
        <taxon>Agaricomycotina</taxon>
        <taxon>Agaricomycetes</taxon>
        <taxon>Agaricomycetidae</taxon>
        <taxon>Agaricales</taxon>
        <taxon>Marasmiineae</taxon>
        <taxon>Mycenaceae</taxon>
        <taxon>Mycena</taxon>
    </lineage>
</organism>
<accession>A0AAD7KCX5</accession>
<sequence>MSVSLLETLLSYQDVSFMVAFFRCWDPATIFLLGRLNYRLLNIVRCYQATVWDIPTFLRGWFGRPLDALSMLDAASAIVCGPSVLQFFDRNVLDATRMDVCVGFGGLSEVGQFLVSEGYSFRPAPARQRIRDFDLVAMMEAARHSESELRVDGDKSATQEDHGSRAFRFLKFDRRASLRVVIVHLVRCELHRFVLSMHSTSLANYISSTHAVSLFPRSTFLKRKSFIGCQERTPENDDSLMIEAKWLRTYEGDTGRIALVGSVTKVDADAEIGFRCIGDSRCWVLSTKTRECCLPLEKPDILRGPAFEVMDWASGITRHGSYLRVGEPFVWSSWARSRGQLSASPSYTT</sequence>
<evidence type="ECO:0000313" key="1">
    <source>
        <dbReference type="EMBL" id="KAJ7783127.1"/>
    </source>
</evidence>
<keyword evidence="2" id="KW-1185">Reference proteome</keyword>
<dbReference type="EMBL" id="JARKIB010000003">
    <property type="protein sequence ID" value="KAJ7783127.1"/>
    <property type="molecule type" value="Genomic_DNA"/>
</dbReference>
<proteinExistence type="predicted"/>